<keyword evidence="2" id="KW-1185">Reference proteome</keyword>
<evidence type="ECO:0000313" key="2">
    <source>
        <dbReference type="Proteomes" id="UP000747399"/>
    </source>
</evidence>
<organism evidence="1 2">
    <name type="scientific">Volvox africanus</name>
    <dbReference type="NCBI Taxonomy" id="51714"/>
    <lineage>
        <taxon>Eukaryota</taxon>
        <taxon>Viridiplantae</taxon>
        <taxon>Chlorophyta</taxon>
        <taxon>core chlorophytes</taxon>
        <taxon>Chlorophyceae</taxon>
        <taxon>CS clade</taxon>
        <taxon>Chlamydomonadales</taxon>
        <taxon>Volvocaceae</taxon>
        <taxon>Volvox</taxon>
    </lineage>
</organism>
<reference evidence="1" key="1">
    <citation type="journal article" date="2021" name="Proc. Natl. Acad. Sci. U.S.A.">
        <title>Three genomes in the algal genus Volvox reveal the fate of a haploid sex-determining region after a transition to homothallism.</title>
        <authorList>
            <person name="Yamamoto K."/>
            <person name="Hamaji T."/>
            <person name="Kawai-Toyooka H."/>
            <person name="Matsuzaki R."/>
            <person name="Takahashi F."/>
            <person name="Nishimura Y."/>
            <person name="Kawachi M."/>
            <person name="Noguchi H."/>
            <person name="Minakuchi Y."/>
            <person name="Umen J.G."/>
            <person name="Toyoda A."/>
            <person name="Nozaki H."/>
        </authorList>
    </citation>
    <scope>NUCLEOTIDE SEQUENCE</scope>
    <source>
        <strain evidence="1">NIES-3780</strain>
    </source>
</reference>
<dbReference type="AlphaFoldDB" id="A0A8J4F0S0"/>
<evidence type="ECO:0000313" key="1">
    <source>
        <dbReference type="EMBL" id="GIL54823.1"/>
    </source>
</evidence>
<protein>
    <submittedName>
        <fullName evidence="1">Uncharacterized protein</fullName>
    </submittedName>
</protein>
<dbReference type="Proteomes" id="UP000747399">
    <property type="component" value="Unassembled WGS sequence"/>
</dbReference>
<name>A0A8J4F0S0_9CHLO</name>
<dbReference type="EMBL" id="BNCO01000019">
    <property type="protein sequence ID" value="GIL54823.1"/>
    <property type="molecule type" value="Genomic_DNA"/>
</dbReference>
<proteinExistence type="predicted"/>
<gene>
    <name evidence="1" type="ORF">Vafri_10509</name>
</gene>
<accession>A0A8J4F0S0</accession>
<sequence length="253" mass="27806">MGNSIVKPAPGPNDTQAAVNAEMAQKGLHRSAENFFKDVRMGEPTLNSLGYKLAGMKLTDQEYQVICHTSQNVTSDDIKTAVDSLFSKDWKSVVDAAVNEIVMFLNGAPTDNADIQEWSKSYLLWENASLVQYSVYILKTSSTSMGTVAASTYLTKLACICRGLVAYEAMHPQTIAYELHKSHPNMTNPQFDDYMKSIIDEVKLAAGLVQTMLMLKSQAAHIAAVVPFSLMNISSKWDGAYTKGKRTSETKDS</sequence>
<comment type="caution">
    <text evidence="1">The sequence shown here is derived from an EMBL/GenBank/DDBJ whole genome shotgun (WGS) entry which is preliminary data.</text>
</comment>
<feature type="non-terminal residue" evidence="1">
    <location>
        <position position="253"/>
    </location>
</feature>